<protein>
    <submittedName>
        <fullName evidence="1">Uncharacterized protein</fullName>
    </submittedName>
</protein>
<comment type="caution">
    <text evidence="1">The sequence shown here is derived from an EMBL/GenBank/DDBJ whole genome shotgun (WGS) entry which is preliminary data.</text>
</comment>
<dbReference type="Proteomes" id="UP000887159">
    <property type="component" value="Unassembled WGS sequence"/>
</dbReference>
<sequence>MAPQLARDLAAVSGRRISRESGACFSPSYVIEIDRYWQRNPCVGGIMSGRRTPLYVFNASTVNSQRYRESLCEAVLDAMGLDYVFMDDNARPKIAHNVDEFYGENIRSVDWPSRYVTIGCSRVRRTNVVDRIHLSAPLHVRTVSARTIRRRLQQSGLSARHPLFGLPLPQNHRRLLR</sequence>
<reference evidence="1" key="1">
    <citation type="submission" date="2020-08" db="EMBL/GenBank/DDBJ databases">
        <title>Multicomponent nature underlies the extraordinary mechanical properties of spider dragline silk.</title>
        <authorList>
            <person name="Kono N."/>
            <person name="Nakamura H."/>
            <person name="Mori M."/>
            <person name="Yoshida Y."/>
            <person name="Ohtoshi R."/>
            <person name="Malay A.D."/>
            <person name="Moran D.A.P."/>
            <person name="Tomita M."/>
            <person name="Numata K."/>
            <person name="Arakawa K."/>
        </authorList>
    </citation>
    <scope>NUCLEOTIDE SEQUENCE</scope>
</reference>
<dbReference type="InterPro" id="IPR036397">
    <property type="entry name" value="RNaseH_sf"/>
</dbReference>
<proteinExistence type="predicted"/>
<evidence type="ECO:0000313" key="2">
    <source>
        <dbReference type="Proteomes" id="UP000887159"/>
    </source>
</evidence>
<dbReference type="EMBL" id="BMAU01021284">
    <property type="protein sequence ID" value="GFY09189.1"/>
    <property type="molecule type" value="Genomic_DNA"/>
</dbReference>
<keyword evidence="2" id="KW-1185">Reference proteome</keyword>
<dbReference type="Gene3D" id="3.30.420.10">
    <property type="entry name" value="Ribonuclease H-like superfamily/Ribonuclease H"/>
    <property type="match status" value="1"/>
</dbReference>
<dbReference type="GO" id="GO:0003676">
    <property type="term" value="F:nucleic acid binding"/>
    <property type="evidence" value="ECO:0007669"/>
    <property type="project" value="InterPro"/>
</dbReference>
<evidence type="ECO:0000313" key="1">
    <source>
        <dbReference type="EMBL" id="GFY09189.1"/>
    </source>
</evidence>
<dbReference type="AlphaFoldDB" id="A0A8X6VJ55"/>
<accession>A0A8X6VJ55</accession>
<name>A0A8X6VJ55_TRICX</name>
<organism evidence="1 2">
    <name type="scientific">Trichonephila clavipes</name>
    <name type="common">Golden silk orbweaver</name>
    <name type="synonym">Nephila clavipes</name>
    <dbReference type="NCBI Taxonomy" id="2585209"/>
    <lineage>
        <taxon>Eukaryota</taxon>
        <taxon>Metazoa</taxon>
        <taxon>Ecdysozoa</taxon>
        <taxon>Arthropoda</taxon>
        <taxon>Chelicerata</taxon>
        <taxon>Arachnida</taxon>
        <taxon>Araneae</taxon>
        <taxon>Araneomorphae</taxon>
        <taxon>Entelegynae</taxon>
        <taxon>Araneoidea</taxon>
        <taxon>Nephilidae</taxon>
        <taxon>Trichonephila</taxon>
    </lineage>
</organism>
<gene>
    <name evidence="1" type="ORF">TNCV_4663791</name>
</gene>